<keyword evidence="2" id="KW-1185">Reference proteome</keyword>
<name>A0A9E7J9X3_9LILI</name>
<gene>
    <name evidence="1" type="ORF">MUK42_33784</name>
</gene>
<accession>A0A9E7J9X3</accession>
<organism evidence="1 2">
    <name type="scientific">Musa troglodytarum</name>
    <name type="common">fe'i banana</name>
    <dbReference type="NCBI Taxonomy" id="320322"/>
    <lineage>
        <taxon>Eukaryota</taxon>
        <taxon>Viridiplantae</taxon>
        <taxon>Streptophyta</taxon>
        <taxon>Embryophyta</taxon>
        <taxon>Tracheophyta</taxon>
        <taxon>Spermatophyta</taxon>
        <taxon>Magnoliopsida</taxon>
        <taxon>Liliopsida</taxon>
        <taxon>Zingiberales</taxon>
        <taxon>Musaceae</taxon>
        <taxon>Musa</taxon>
    </lineage>
</organism>
<dbReference type="EMBL" id="CP097502">
    <property type="protein sequence ID" value="URD72617.1"/>
    <property type="molecule type" value="Genomic_DNA"/>
</dbReference>
<reference evidence="1" key="1">
    <citation type="submission" date="2022-05" db="EMBL/GenBank/DDBJ databases">
        <title>The Musa troglodytarum L. genome provides insights into the mechanism of non-climacteric behaviour and enrichment of carotenoids.</title>
        <authorList>
            <person name="Wang J."/>
        </authorList>
    </citation>
    <scope>NUCLEOTIDE SEQUENCE</scope>
    <source>
        <tissue evidence="1">Leaf</tissue>
    </source>
</reference>
<dbReference type="AlphaFoldDB" id="A0A9E7J9X3"/>
<evidence type="ECO:0000313" key="2">
    <source>
        <dbReference type="Proteomes" id="UP001055439"/>
    </source>
</evidence>
<sequence>MNGVVATHVYPFFRADLFACPAQTKRSRIHGKPWSPLPISASNLFAFCRRDPIRVSYIYGRGKDKANFKDRSTSLHQ</sequence>
<proteinExistence type="predicted"/>
<protein>
    <submittedName>
        <fullName evidence="1">Uncharacterized protein</fullName>
    </submittedName>
</protein>
<dbReference type="Proteomes" id="UP001055439">
    <property type="component" value="Chromosome 1"/>
</dbReference>
<evidence type="ECO:0000313" key="1">
    <source>
        <dbReference type="EMBL" id="URD72617.1"/>
    </source>
</evidence>